<accession>A0ABR1RJA8</accession>
<gene>
    <name evidence="1" type="ORF">PG991_008929</name>
</gene>
<organism evidence="1 2">
    <name type="scientific">Apiospora marii</name>
    <dbReference type="NCBI Taxonomy" id="335849"/>
    <lineage>
        <taxon>Eukaryota</taxon>
        <taxon>Fungi</taxon>
        <taxon>Dikarya</taxon>
        <taxon>Ascomycota</taxon>
        <taxon>Pezizomycotina</taxon>
        <taxon>Sordariomycetes</taxon>
        <taxon>Xylariomycetidae</taxon>
        <taxon>Amphisphaeriales</taxon>
        <taxon>Apiosporaceae</taxon>
        <taxon>Apiospora</taxon>
    </lineage>
</organism>
<dbReference type="Proteomes" id="UP001396898">
    <property type="component" value="Unassembled WGS sequence"/>
</dbReference>
<evidence type="ECO:0000313" key="2">
    <source>
        <dbReference type="Proteomes" id="UP001396898"/>
    </source>
</evidence>
<comment type="caution">
    <text evidence="1">The sequence shown here is derived from an EMBL/GenBank/DDBJ whole genome shotgun (WGS) entry which is preliminary data.</text>
</comment>
<dbReference type="EMBL" id="JAQQWI010000013">
    <property type="protein sequence ID" value="KAK8013336.1"/>
    <property type="molecule type" value="Genomic_DNA"/>
</dbReference>
<reference evidence="1 2" key="1">
    <citation type="submission" date="2023-01" db="EMBL/GenBank/DDBJ databases">
        <title>Analysis of 21 Apiospora genomes using comparative genomics revels a genus with tremendous synthesis potential of carbohydrate active enzymes and secondary metabolites.</title>
        <authorList>
            <person name="Sorensen T."/>
        </authorList>
    </citation>
    <scope>NUCLEOTIDE SEQUENCE [LARGE SCALE GENOMIC DNA]</scope>
    <source>
        <strain evidence="1 2">CBS 20057</strain>
    </source>
</reference>
<sequence>MLAVLQNWKQASGSLRAPAVESFWASWCPLRTSSCGISGDGEVARRRFEGTTELLSNAAELLRANADSLVANVSSRAVSISYLVGIEAALLPRGSEATLTSRRGQGSFRHGRVWLAVSSSVSKTFPWRDTVWNGTGSPDACGPTTIWVLTVRLVAARFSSTVCGQGRLGGVFPSVGAGAASDTAAVCIRMICGASSCVTQRARIARLRGLGGLGGLPVRTAACRAQKLDAMSRIAGLVHGCVSRDNESKRIKGVTSWEFFRTHCPEGKRGIIRVLCLNEGVLRFPCFRII</sequence>
<protein>
    <submittedName>
        <fullName evidence="1">Uncharacterized protein</fullName>
    </submittedName>
</protein>
<proteinExistence type="predicted"/>
<evidence type="ECO:0000313" key="1">
    <source>
        <dbReference type="EMBL" id="KAK8013336.1"/>
    </source>
</evidence>
<name>A0ABR1RJA8_9PEZI</name>
<keyword evidence="2" id="KW-1185">Reference proteome</keyword>